<dbReference type="InterPro" id="IPR011037">
    <property type="entry name" value="Pyrv_Knase-like_insert_dom_sf"/>
</dbReference>
<dbReference type="GO" id="GO:0030170">
    <property type="term" value="F:pyridoxal phosphate binding"/>
    <property type="evidence" value="ECO:0007669"/>
    <property type="project" value="InterPro"/>
</dbReference>
<dbReference type="GO" id="GO:0003824">
    <property type="term" value="F:catalytic activity"/>
    <property type="evidence" value="ECO:0007669"/>
    <property type="project" value="InterPro"/>
</dbReference>
<name>A0A7D3XAH7_9SPHN</name>
<proteinExistence type="predicted"/>
<accession>A0A7D3XAH7</accession>
<dbReference type="KEGG" id="emv:HQR01_04010"/>
<gene>
    <name evidence="2" type="ORF">HQR01_04010</name>
</gene>
<protein>
    <submittedName>
        <fullName evidence="2">MOSC domain-containing protein</fullName>
    </submittedName>
</protein>
<evidence type="ECO:0000313" key="2">
    <source>
        <dbReference type="EMBL" id="QKG70600.1"/>
    </source>
</evidence>
<dbReference type="SUPFAM" id="SSF50800">
    <property type="entry name" value="PK beta-barrel domain-like"/>
    <property type="match status" value="1"/>
</dbReference>
<organism evidence="2 3">
    <name type="scientific">Erythrobacter mangrovi</name>
    <dbReference type="NCBI Taxonomy" id="2739433"/>
    <lineage>
        <taxon>Bacteria</taxon>
        <taxon>Pseudomonadati</taxon>
        <taxon>Pseudomonadota</taxon>
        <taxon>Alphaproteobacteria</taxon>
        <taxon>Sphingomonadales</taxon>
        <taxon>Erythrobacteraceae</taxon>
        <taxon>Erythrobacter/Porphyrobacter group</taxon>
        <taxon>Erythrobacter</taxon>
    </lineage>
</organism>
<dbReference type="GO" id="GO:0030151">
    <property type="term" value="F:molybdenum ion binding"/>
    <property type="evidence" value="ECO:0007669"/>
    <property type="project" value="InterPro"/>
</dbReference>
<dbReference type="AlphaFoldDB" id="A0A7D3XAH7"/>
<dbReference type="EMBL" id="CP053921">
    <property type="protein sequence ID" value="QKG70600.1"/>
    <property type="molecule type" value="Genomic_DNA"/>
</dbReference>
<dbReference type="InterPro" id="IPR005302">
    <property type="entry name" value="MoCF_Sase_C"/>
</dbReference>
<feature type="domain" description="MOSC" evidence="1">
    <location>
        <begin position="18"/>
        <end position="168"/>
    </location>
</feature>
<dbReference type="InterPro" id="IPR052716">
    <property type="entry name" value="MOSC_domain"/>
</dbReference>
<evidence type="ECO:0000259" key="1">
    <source>
        <dbReference type="PROSITE" id="PS51340"/>
    </source>
</evidence>
<evidence type="ECO:0000313" key="3">
    <source>
        <dbReference type="Proteomes" id="UP000504693"/>
    </source>
</evidence>
<dbReference type="PANTHER" id="PTHR36930">
    <property type="entry name" value="METAL-SULFUR CLUSTER BIOSYNTHESIS PROTEINS YUAD-RELATED"/>
    <property type="match status" value="1"/>
</dbReference>
<dbReference type="Pfam" id="PF03473">
    <property type="entry name" value="MOSC"/>
    <property type="match status" value="1"/>
</dbReference>
<dbReference type="RefSeq" id="WP_173212778.1">
    <property type="nucleotide sequence ID" value="NZ_CP053921.1"/>
</dbReference>
<dbReference type="PROSITE" id="PS51340">
    <property type="entry name" value="MOSC"/>
    <property type="match status" value="1"/>
</dbReference>
<dbReference type="PANTHER" id="PTHR36930:SF1">
    <property type="entry name" value="MOSC DOMAIN-CONTAINING PROTEIN"/>
    <property type="match status" value="1"/>
</dbReference>
<keyword evidence="3" id="KW-1185">Reference proteome</keyword>
<dbReference type="Proteomes" id="UP000504693">
    <property type="component" value="Chromosome"/>
</dbReference>
<sequence length="180" mass="19369">MGAQVVSVARSGEHTFSKRVCEQVTLVERLGVEGDAHLGATVKHRSRVAADPNQPNLRQVHLIAAELLDEMAALGFALGPGDLGENILVRGLSLIDLPRGTRLRLGDRAEIEVTGLRNPCRQIEAFRPGLLKPMVGRDADGKPVLKTGIMGIVLHGGTVRPGDQIAVELPPEPHVRLERV</sequence>
<dbReference type="Gene3D" id="2.40.33.20">
    <property type="entry name" value="PK beta-barrel domain-like"/>
    <property type="match status" value="1"/>
</dbReference>
<reference evidence="2 3" key="1">
    <citation type="submission" date="2020-05" db="EMBL/GenBank/DDBJ databases">
        <title>Erythrobacter mangrovi sp. nov., isolated from rhizosphere soil of mangrove plant (Kandelia candel).</title>
        <authorList>
            <person name="Ye Y.H."/>
        </authorList>
    </citation>
    <scope>NUCLEOTIDE SEQUENCE [LARGE SCALE GENOMIC DNA]</scope>
    <source>
        <strain evidence="2 3">EB310</strain>
    </source>
</reference>